<accession>A0A645DKA5</accession>
<comment type="caution">
    <text evidence="1">The sequence shown here is derived from an EMBL/GenBank/DDBJ whole genome shotgun (WGS) entry which is preliminary data.</text>
</comment>
<protein>
    <submittedName>
        <fullName evidence="1">Uncharacterized protein</fullName>
    </submittedName>
</protein>
<reference evidence="1" key="1">
    <citation type="submission" date="2019-08" db="EMBL/GenBank/DDBJ databases">
        <authorList>
            <person name="Kucharzyk K."/>
            <person name="Murdoch R.W."/>
            <person name="Higgins S."/>
            <person name="Loffler F."/>
        </authorList>
    </citation>
    <scope>NUCLEOTIDE SEQUENCE</scope>
</reference>
<gene>
    <name evidence="1" type="ORF">SDC9_136807</name>
</gene>
<proteinExistence type="predicted"/>
<dbReference type="AlphaFoldDB" id="A0A645DKA5"/>
<organism evidence="1">
    <name type="scientific">bioreactor metagenome</name>
    <dbReference type="NCBI Taxonomy" id="1076179"/>
    <lineage>
        <taxon>unclassified sequences</taxon>
        <taxon>metagenomes</taxon>
        <taxon>ecological metagenomes</taxon>
    </lineage>
</organism>
<name>A0A645DKA5_9ZZZZ</name>
<dbReference type="EMBL" id="VSSQ01037088">
    <property type="protein sequence ID" value="MPM89695.1"/>
    <property type="molecule type" value="Genomic_DNA"/>
</dbReference>
<evidence type="ECO:0000313" key="1">
    <source>
        <dbReference type="EMBL" id="MPM89695.1"/>
    </source>
</evidence>
<sequence>MNKKIFTILFPFLFIFTLILPISADSTEIYSTKIPDKMLPYSEITFIDSTHYVIDEGGLANDLTTSDTSDSKTPGIPGPVAGVTVTYASDGCLQDITFPDGVTNPLLHSQPLSSASSLITTRVIIPDGYSVVAQWGSHNNTLYENAVEKYRIGVGRGTTFSDVTSQGNLTNVKGSVATKLAYDNIDLNTTVRVSTINGSGVIYYKNMTKTDAGGMPDAIIDIWKTGVEYWGYTWNSSFSMPYTVTIGHTY</sequence>